<dbReference type="EMBL" id="CAMAPE010000074">
    <property type="protein sequence ID" value="CAH9117648.1"/>
    <property type="molecule type" value="Genomic_DNA"/>
</dbReference>
<keyword evidence="1" id="KW-0238">DNA-binding</keyword>
<keyword evidence="3" id="KW-0812">Transmembrane</keyword>
<name>A0A9P0ZZ56_CUSEU</name>
<keyword evidence="1" id="KW-0805">Transcription regulation</keyword>
<comment type="subcellular location">
    <subcellularLocation>
        <location evidence="1">Nucleus</location>
    </subcellularLocation>
</comment>
<keyword evidence="1" id="KW-0539">Nucleus</keyword>
<reference evidence="4" key="1">
    <citation type="submission" date="2022-07" db="EMBL/GenBank/DDBJ databases">
        <authorList>
            <person name="Macas J."/>
            <person name="Novak P."/>
            <person name="Neumann P."/>
        </authorList>
    </citation>
    <scope>NUCLEOTIDE SEQUENCE</scope>
</reference>
<comment type="function">
    <text evidence="1">Transcription factor that specifically binds AT-rich DNA sequences related to the nuclear matrix attachment regions (MARs).</text>
</comment>
<dbReference type="PANTHER" id="PTHR31500">
    <property type="entry name" value="AT-HOOK MOTIF NUCLEAR-LOCALIZED PROTEIN 9"/>
    <property type="match status" value="1"/>
</dbReference>
<comment type="domain">
    <text evidence="1">The PPC domain mediates interactions between AHL proteins.</text>
</comment>
<dbReference type="SUPFAM" id="SSF117856">
    <property type="entry name" value="AF0104/ALDC/Ptd012-like"/>
    <property type="match status" value="1"/>
</dbReference>
<keyword evidence="3" id="KW-0472">Membrane</keyword>
<keyword evidence="5" id="KW-1185">Reference proteome</keyword>
<evidence type="ECO:0000256" key="1">
    <source>
        <dbReference type="RuleBase" id="RU367031"/>
    </source>
</evidence>
<evidence type="ECO:0000313" key="5">
    <source>
        <dbReference type="Proteomes" id="UP001152484"/>
    </source>
</evidence>
<keyword evidence="1" id="KW-0804">Transcription</keyword>
<organism evidence="4 5">
    <name type="scientific">Cuscuta europaea</name>
    <name type="common">European dodder</name>
    <dbReference type="NCBI Taxonomy" id="41803"/>
    <lineage>
        <taxon>Eukaryota</taxon>
        <taxon>Viridiplantae</taxon>
        <taxon>Streptophyta</taxon>
        <taxon>Embryophyta</taxon>
        <taxon>Tracheophyta</taxon>
        <taxon>Spermatophyta</taxon>
        <taxon>Magnoliopsida</taxon>
        <taxon>eudicotyledons</taxon>
        <taxon>Gunneridae</taxon>
        <taxon>Pentapetalae</taxon>
        <taxon>asterids</taxon>
        <taxon>lamiids</taxon>
        <taxon>Solanales</taxon>
        <taxon>Convolvulaceae</taxon>
        <taxon>Cuscuteae</taxon>
        <taxon>Cuscuta</taxon>
        <taxon>Cuscuta subgen. Cuscuta</taxon>
    </lineage>
</organism>
<feature type="compositionally biased region" description="Low complexity" evidence="2">
    <location>
        <begin position="73"/>
        <end position="90"/>
    </location>
</feature>
<protein>
    <recommendedName>
        <fullName evidence="1">AT-hook motif nuclear-localized protein</fullName>
    </recommendedName>
</protein>
<feature type="compositionally biased region" description="Pro residues" evidence="2">
    <location>
        <begin position="56"/>
        <end position="72"/>
    </location>
</feature>
<evidence type="ECO:0000313" key="4">
    <source>
        <dbReference type="EMBL" id="CAH9117648.1"/>
    </source>
</evidence>
<sequence>MGGLSVSLAGPDGSVLGGSVAGLLIAAASVQVIVGSFRVDVEKLQKLGRSERLYASPPPPLARPPAKGPRSPPSFGSLSESSGPASPSAPTGHNQHLLETSTNSPPGVPSFLWRDYSIWNRSLRKTMSIIFWICIVNSFNGTR</sequence>
<keyword evidence="3" id="KW-1133">Transmembrane helix</keyword>
<evidence type="ECO:0000256" key="2">
    <source>
        <dbReference type="SAM" id="MobiDB-lite"/>
    </source>
</evidence>
<comment type="caution">
    <text evidence="4">The sequence shown here is derived from an EMBL/GenBank/DDBJ whole genome shotgun (WGS) entry which is preliminary data.</text>
</comment>
<evidence type="ECO:0000256" key="3">
    <source>
        <dbReference type="SAM" id="Phobius"/>
    </source>
</evidence>
<feature type="transmembrane region" description="Helical" evidence="3">
    <location>
        <begin position="20"/>
        <end position="39"/>
    </location>
</feature>
<proteinExistence type="predicted"/>
<dbReference type="GO" id="GO:0005634">
    <property type="term" value="C:nucleus"/>
    <property type="evidence" value="ECO:0007669"/>
    <property type="project" value="UniProtKB-SubCell"/>
</dbReference>
<gene>
    <name evidence="4" type="ORF">CEURO_LOCUS21623</name>
</gene>
<dbReference type="Proteomes" id="UP001152484">
    <property type="component" value="Unassembled WGS sequence"/>
</dbReference>
<dbReference type="InterPro" id="IPR039605">
    <property type="entry name" value="AHL"/>
</dbReference>
<feature type="region of interest" description="Disordered" evidence="2">
    <location>
        <begin position="52"/>
        <end position="105"/>
    </location>
</feature>
<accession>A0A9P0ZZ56</accession>
<dbReference type="GO" id="GO:0003680">
    <property type="term" value="F:minor groove of adenine-thymine-rich DNA binding"/>
    <property type="evidence" value="ECO:0007669"/>
    <property type="project" value="UniProtKB-UniRule"/>
</dbReference>
<dbReference type="AlphaFoldDB" id="A0A9P0ZZ56"/>
<dbReference type="PANTHER" id="PTHR31500:SF57">
    <property type="entry name" value="AT-HOOK MOTIF NUCLEAR-LOCALIZED PROTEIN 10"/>
    <property type="match status" value="1"/>
</dbReference>
<feature type="compositionally biased region" description="Polar residues" evidence="2">
    <location>
        <begin position="91"/>
        <end position="105"/>
    </location>
</feature>